<evidence type="ECO:0000256" key="16">
    <source>
        <dbReference type="ARBA" id="ARBA00031783"/>
    </source>
</evidence>
<comment type="caution">
    <text evidence="23">The sequence shown here is derived from an EMBL/GenBank/DDBJ whole genome shotgun (WGS) entry which is preliminary data.</text>
</comment>
<keyword evidence="7" id="KW-0808">Transferase</keyword>
<protein>
    <recommendedName>
        <fullName evidence="6">Postreplication repair E3 ubiquitin-protein ligase RAD18</fullName>
        <ecNumber evidence="5">2.3.2.27</ecNumber>
    </recommendedName>
    <alternativeName>
        <fullName evidence="17">Postreplication repair E3 ubiquitin-protein ligase rad18</fullName>
    </alternativeName>
    <alternativeName>
        <fullName evidence="16 18">RING-type E3 ubiquitin transferase RAD18</fullName>
    </alternativeName>
</protein>
<evidence type="ECO:0000256" key="12">
    <source>
        <dbReference type="ARBA" id="ARBA00022833"/>
    </source>
</evidence>
<dbReference type="PROSITE" id="PS00518">
    <property type="entry name" value="ZF_RING_1"/>
    <property type="match status" value="1"/>
</dbReference>
<dbReference type="InterPro" id="IPR013083">
    <property type="entry name" value="Znf_RING/FYVE/PHD"/>
</dbReference>
<evidence type="ECO:0000256" key="2">
    <source>
        <dbReference type="ARBA" id="ARBA00004123"/>
    </source>
</evidence>
<keyword evidence="15" id="KW-0539">Nucleus</keyword>
<keyword evidence="12" id="KW-0862">Zinc</keyword>
<comment type="pathway">
    <text evidence="3">Protein modification; protein ubiquitination.</text>
</comment>
<dbReference type="GO" id="GO:0061630">
    <property type="term" value="F:ubiquitin protein ligase activity"/>
    <property type="evidence" value="ECO:0007669"/>
    <property type="project" value="UniProtKB-EC"/>
</dbReference>
<dbReference type="InterPro" id="IPR003034">
    <property type="entry name" value="SAP_dom"/>
</dbReference>
<dbReference type="AlphaFoldDB" id="A0A9N9AZ48"/>
<accession>A0A9N9AZ48</accession>
<dbReference type="InterPro" id="IPR001841">
    <property type="entry name" value="Znf_RING"/>
</dbReference>
<dbReference type="SMART" id="SM00513">
    <property type="entry name" value="SAP"/>
    <property type="match status" value="1"/>
</dbReference>
<dbReference type="InterPro" id="IPR017907">
    <property type="entry name" value="Znf_RING_CS"/>
</dbReference>
<evidence type="ECO:0000256" key="3">
    <source>
        <dbReference type="ARBA" id="ARBA00004906"/>
    </source>
</evidence>
<evidence type="ECO:0000256" key="1">
    <source>
        <dbReference type="ARBA" id="ARBA00000900"/>
    </source>
</evidence>
<feature type="compositionally biased region" description="Basic and acidic residues" evidence="20">
    <location>
        <begin position="121"/>
        <end position="132"/>
    </location>
</feature>
<dbReference type="GO" id="GO:0006281">
    <property type="term" value="P:DNA repair"/>
    <property type="evidence" value="ECO:0007669"/>
    <property type="project" value="UniProtKB-KW"/>
</dbReference>
<dbReference type="GO" id="GO:0003697">
    <property type="term" value="F:single-stranded DNA binding"/>
    <property type="evidence" value="ECO:0007669"/>
    <property type="project" value="InterPro"/>
</dbReference>
<feature type="compositionally biased region" description="Polar residues" evidence="20">
    <location>
        <begin position="281"/>
        <end position="294"/>
    </location>
</feature>
<dbReference type="PROSITE" id="PS50800">
    <property type="entry name" value="SAP"/>
    <property type="match status" value="1"/>
</dbReference>
<evidence type="ECO:0000313" key="24">
    <source>
        <dbReference type="Proteomes" id="UP000789572"/>
    </source>
</evidence>
<evidence type="ECO:0000256" key="11">
    <source>
        <dbReference type="ARBA" id="ARBA00022786"/>
    </source>
</evidence>
<evidence type="ECO:0000313" key="23">
    <source>
        <dbReference type="EMBL" id="CAG8545953.1"/>
    </source>
</evidence>
<evidence type="ECO:0000256" key="17">
    <source>
        <dbReference type="ARBA" id="ARBA00074353"/>
    </source>
</evidence>
<keyword evidence="8" id="KW-0479">Metal-binding</keyword>
<evidence type="ECO:0000256" key="20">
    <source>
        <dbReference type="SAM" id="MobiDB-lite"/>
    </source>
</evidence>
<proteinExistence type="inferred from homology"/>
<dbReference type="SUPFAM" id="SSF57850">
    <property type="entry name" value="RING/U-box"/>
    <property type="match status" value="1"/>
</dbReference>
<keyword evidence="13" id="KW-0238">DNA-binding</keyword>
<dbReference type="Pfam" id="PF13923">
    <property type="entry name" value="zf-C3HC4_2"/>
    <property type="match status" value="1"/>
</dbReference>
<evidence type="ECO:0000259" key="22">
    <source>
        <dbReference type="PROSITE" id="PS50800"/>
    </source>
</evidence>
<dbReference type="Proteomes" id="UP000789572">
    <property type="component" value="Unassembled WGS sequence"/>
</dbReference>
<sequence>MTDKFDTLADLDDISEPSDWPQPEYQDFDRATRCSICKDFYNAPVITKCSHTFCSLCLQRYITINSSCPTCRVTVALSETRKNHAVEDIFWLDGYRLVFAPELTRIWSSLLRLARSSVGDEKGRTDARENDSKTQALTDDSKMITSNGSVPDRRNNGEVETAVVSESRPNVVKRKKPKRVYSIMKDHKLRELLKEEGLPTYGVRQQLIRRHAEYVNLYNANVDSAEPKSETELRQILRDWERTQRTDQFRKDASRIWRQSIDSQEYHSKYRDQFAKLIEQAQKSRNTSNASPKMSESDEIIFEDITANQQEGENGK</sequence>
<keyword evidence="11" id="KW-0833">Ubl conjugation pathway</keyword>
<evidence type="ECO:0000256" key="9">
    <source>
        <dbReference type="ARBA" id="ARBA00022763"/>
    </source>
</evidence>
<feature type="compositionally biased region" description="Polar residues" evidence="20">
    <location>
        <begin position="133"/>
        <end position="149"/>
    </location>
</feature>
<dbReference type="OrthoDB" id="9049620at2759"/>
<gene>
    <name evidence="23" type="ORF">POCULU_LOCUS4772</name>
</gene>
<dbReference type="GO" id="GO:0008270">
    <property type="term" value="F:zinc ion binding"/>
    <property type="evidence" value="ECO:0007669"/>
    <property type="project" value="UniProtKB-KW"/>
</dbReference>
<evidence type="ECO:0000256" key="6">
    <source>
        <dbReference type="ARBA" id="ARBA00015551"/>
    </source>
</evidence>
<evidence type="ECO:0000256" key="18">
    <source>
        <dbReference type="ARBA" id="ARBA00082369"/>
    </source>
</evidence>
<keyword evidence="24" id="KW-1185">Reference proteome</keyword>
<dbReference type="PANTHER" id="PTHR14134">
    <property type="entry name" value="E3 UBIQUITIN-PROTEIN LIGASE RAD18"/>
    <property type="match status" value="1"/>
</dbReference>
<evidence type="ECO:0000259" key="21">
    <source>
        <dbReference type="PROSITE" id="PS50089"/>
    </source>
</evidence>
<dbReference type="FunFam" id="3.30.40.10:FF:000172">
    <property type="entry name" value="E3 ubiquitin-protein ligase RAD18"/>
    <property type="match status" value="1"/>
</dbReference>
<keyword evidence="10 19" id="KW-0863">Zinc-finger</keyword>
<dbReference type="GO" id="GO:0097505">
    <property type="term" value="C:Rad6-Rad18 complex"/>
    <property type="evidence" value="ECO:0007669"/>
    <property type="project" value="TreeGrafter"/>
</dbReference>
<dbReference type="PANTHER" id="PTHR14134:SF2">
    <property type="entry name" value="E3 UBIQUITIN-PROTEIN LIGASE RAD18"/>
    <property type="match status" value="1"/>
</dbReference>
<evidence type="ECO:0000256" key="8">
    <source>
        <dbReference type="ARBA" id="ARBA00022723"/>
    </source>
</evidence>
<feature type="region of interest" description="Disordered" evidence="20">
    <location>
        <begin position="121"/>
        <end position="162"/>
    </location>
</feature>
<feature type="domain" description="SAP" evidence="22">
    <location>
        <begin position="181"/>
        <end position="215"/>
    </location>
</feature>
<evidence type="ECO:0000256" key="10">
    <source>
        <dbReference type="ARBA" id="ARBA00022771"/>
    </source>
</evidence>
<evidence type="ECO:0000256" key="15">
    <source>
        <dbReference type="ARBA" id="ARBA00023242"/>
    </source>
</evidence>
<dbReference type="Gene3D" id="3.30.40.10">
    <property type="entry name" value="Zinc/RING finger domain, C3HC4 (zinc finger)"/>
    <property type="match status" value="1"/>
</dbReference>
<evidence type="ECO:0000256" key="14">
    <source>
        <dbReference type="ARBA" id="ARBA00023204"/>
    </source>
</evidence>
<evidence type="ECO:0000256" key="13">
    <source>
        <dbReference type="ARBA" id="ARBA00023125"/>
    </source>
</evidence>
<comment type="catalytic activity">
    <reaction evidence="1">
        <text>S-ubiquitinyl-[E2 ubiquitin-conjugating enzyme]-L-cysteine + [acceptor protein]-L-lysine = [E2 ubiquitin-conjugating enzyme]-L-cysteine + N(6)-ubiquitinyl-[acceptor protein]-L-lysine.</text>
        <dbReference type="EC" id="2.3.2.27"/>
    </reaction>
</comment>
<keyword evidence="9" id="KW-0227">DNA damage</keyword>
<dbReference type="Pfam" id="PF02037">
    <property type="entry name" value="SAP"/>
    <property type="match status" value="1"/>
</dbReference>
<feature type="domain" description="RING-type" evidence="21">
    <location>
        <begin position="34"/>
        <end position="72"/>
    </location>
</feature>
<evidence type="ECO:0000256" key="19">
    <source>
        <dbReference type="PROSITE-ProRule" id="PRU00175"/>
    </source>
</evidence>
<dbReference type="SMART" id="SM00184">
    <property type="entry name" value="RING"/>
    <property type="match status" value="1"/>
</dbReference>
<feature type="compositionally biased region" description="Polar residues" evidence="20">
    <location>
        <begin position="306"/>
        <end position="316"/>
    </location>
</feature>
<dbReference type="GO" id="GO:0006513">
    <property type="term" value="P:protein monoubiquitination"/>
    <property type="evidence" value="ECO:0007669"/>
    <property type="project" value="InterPro"/>
</dbReference>
<comment type="similarity">
    <text evidence="4">Belongs to the RAD18 family.</text>
</comment>
<evidence type="ECO:0000256" key="4">
    <source>
        <dbReference type="ARBA" id="ARBA00009506"/>
    </source>
</evidence>
<reference evidence="23" key="1">
    <citation type="submission" date="2021-06" db="EMBL/GenBank/DDBJ databases">
        <authorList>
            <person name="Kallberg Y."/>
            <person name="Tangrot J."/>
            <person name="Rosling A."/>
        </authorList>
    </citation>
    <scope>NUCLEOTIDE SEQUENCE</scope>
    <source>
        <strain evidence="23">IA702</strain>
    </source>
</reference>
<feature type="region of interest" description="Disordered" evidence="20">
    <location>
        <begin position="281"/>
        <end position="316"/>
    </location>
</feature>
<dbReference type="EC" id="2.3.2.27" evidence="5"/>
<dbReference type="InterPro" id="IPR039577">
    <property type="entry name" value="Rad18"/>
</dbReference>
<dbReference type="EMBL" id="CAJVPJ010000647">
    <property type="protein sequence ID" value="CAG8545953.1"/>
    <property type="molecule type" value="Genomic_DNA"/>
</dbReference>
<organism evidence="23 24">
    <name type="scientific">Paraglomus occultum</name>
    <dbReference type="NCBI Taxonomy" id="144539"/>
    <lineage>
        <taxon>Eukaryota</taxon>
        <taxon>Fungi</taxon>
        <taxon>Fungi incertae sedis</taxon>
        <taxon>Mucoromycota</taxon>
        <taxon>Glomeromycotina</taxon>
        <taxon>Glomeromycetes</taxon>
        <taxon>Paraglomerales</taxon>
        <taxon>Paraglomeraceae</taxon>
        <taxon>Paraglomus</taxon>
    </lineage>
</organism>
<dbReference type="GO" id="GO:0006301">
    <property type="term" value="P:DNA damage tolerance"/>
    <property type="evidence" value="ECO:0007669"/>
    <property type="project" value="InterPro"/>
</dbReference>
<comment type="subcellular location">
    <subcellularLocation>
        <location evidence="2">Nucleus</location>
    </subcellularLocation>
</comment>
<keyword evidence="14" id="KW-0234">DNA repair</keyword>
<dbReference type="PROSITE" id="PS50089">
    <property type="entry name" value="ZF_RING_2"/>
    <property type="match status" value="1"/>
</dbReference>
<evidence type="ECO:0000256" key="7">
    <source>
        <dbReference type="ARBA" id="ARBA00022679"/>
    </source>
</evidence>
<name>A0A9N9AZ48_9GLOM</name>
<dbReference type="GO" id="GO:0005634">
    <property type="term" value="C:nucleus"/>
    <property type="evidence" value="ECO:0007669"/>
    <property type="project" value="UniProtKB-SubCell"/>
</dbReference>
<evidence type="ECO:0000256" key="5">
    <source>
        <dbReference type="ARBA" id="ARBA00012483"/>
    </source>
</evidence>